<evidence type="ECO:0000256" key="1">
    <source>
        <dbReference type="SAM" id="Phobius"/>
    </source>
</evidence>
<accession>A0AAN9KNJ6</accession>
<feature type="transmembrane region" description="Helical" evidence="1">
    <location>
        <begin position="19"/>
        <end position="39"/>
    </location>
</feature>
<comment type="caution">
    <text evidence="2">The sequence shown here is derived from an EMBL/GenBank/DDBJ whole genome shotgun (WGS) entry which is preliminary data.</text>
</comment>
<proteinExistence type="predicted"/>
<name>A0AAN9KNJ6_CLITE</name>
<keyword evidence="1" id="KW-0812">Transmembrane</keyword>
<keyword evidence="1" id="KW-0472">Membrane</keyword>
<reference evidence="2 3" key="1">
    <citation type="submission" date="2024-01" db="EMBL/GenBank/DDBJ databases">
        <title>The genomes of 5 underutilized Papilionoideae crops provide insights into root nodulation and disease resistance.</title>
        <authorList>
            <person name="Yuan L."/>
        </authorList>
    </citation>
    <scope>NUCLEOTIDE SEQUENCE [LARGE SCALE GENOMIC DNA]</scope>
    <source>
        <strain evidence="2">LY-2023</strain>
        <tissue evidence="2">Leaf</tissue>
    </source>
</reference>
<protein>
    <recommendedName>
        <fullName evidence="4">Transmembrane protein</fullName>
    </recommendedName>
</protein>
<feature type="transmembrane region" description="Helical" evidence="1">
    <location>
        <begin position="51"/>
        <end position="75"/>
    </location>
</feature>
<sequence length="113" mass="12713">MVVYIAVASTISSTSLDIFFYRMVLSSLYHLFSSLLCIIQHTTSFPSNPSLIVSISNTYSNFFFASFLGLLYSLLSLLGNRSVKVKALVELGLGSPWLFLVLDFNLVRGHWFF</sequence>
<keyword evidence="3" id="KW-1185">Reference proteome</keyword>
<dbReference type="EMBL" id="JAYKXN010000001">
    <property type="protein sequence ID" value="KAK7319463.1"/>
    <property type="molecule type" value="Genomic_DNA"/>
</dbReference>
<gene>
    <name evidence="2" type="ORF">RJT34_04184</name>
</gene>
<keyword evidence="1" id="KW-1133">Transmembrane helix</keyword>
<evidence type="ECO:0000313" key="2">
    <source>
        <dbReference type="EMBL" id="KAK7319463.1"/>
    </source>
</evidence>
<evidence type="ECO:0008006" key="4">
    <source>
        <dbReference type="Google" id="ProtNLM"/>
    </source>
</evidence>
<evidence type="ECO:0000313" key="3">
    <source>
        <dbReference type="Proteomes" id="UP001359559"/>
    </source>
</evidence>
<dbReference type="AlphaFoldDB" id="A0AAN9KNJ6"/>
<organism evidence="2 3">
    <name type="scientific">Clitoria ternatea</name>
    <name type="common">Butterfly pea</name>
    <dbReference type="NCBI Taxonomy" id="43366"/>
    <lineage>
        <taxon>Eukaryota</taxon>
        <taxon>Viridiplantae</taxon>
        <taxon>Streptophyta</taxon>
        <taxon>Embryophyta</taxon>
        <taxon>Tracheophyta</taxon>
        <taxon>Spermatophyta</taxon>
        <taxon>Magnoliopsida</taxon>
        <taxon>eudicotyledons</taxon>
        <taxon>Gunneridae</taxon>
        <taxon>Pentapetalae</taxon>
        <taxon>rosids</taxon>
        <taxon>fabids</taxon>
        <taxon>Fabales</taxon>
        <taxon>Fabaceae</taxon>
        <taxon>Papilionoideae</taxon>
        <taxon>50 kb inversion clade</taxon>
        <taxon>NPAAA clade</taxon>
        <taxon>indigoferoid/millettioid clade</taxon>
        <taxon>Phaseoleae</taxon>
        <taxon>Clitoria</taxon>
    </lineage>
</organism>
<dbReference type="Proteomes" id="UP001359559">
    <property type="component" value="Unassembled WGS sequence"/>
</dbReference>